<dbReference type="Gene3D" id="3.80.10.10">
    <property type="entry name" value="Ribonuclease Inhibitor"/>
    <property type="match status" value="1"/>
</dbReference>
<keyword evidence="1" id="KW-0812">Transmembrane</keyword>
<protein>
    <submittedName>
        <fullName evidence="2">Uncharacterized protein</fullName>
    </submittedName>
</protein>
<dbReference type="InterPro" id="IPR032675">
    <property type="entry name" value="LRR_dom_sf"/>
</dbReference>
<keyword evidence="3" id="KW-1185">Reference proteome</keyword>
<accession>F0SGV0</accession>
<sequence>MQLLKHSNLPAITWRAGVCTILISILFFAGVLSQYNAQMGRIFRSADGGACIRTEFSLHVPASFLDRLPEYGVYFFHRVDSLRISVEDASPELLAALGEQRAIRDVLVANCNNHDAWLMQLVRNSPHLAHLSICNSHLSSSVGVPLAASLRRKPIRHLYMHTVTLPPSRLAELLSIVGPEKITMRRVHSTRNEAEVVQLPEIDSRQCLIKDSEDYQSAVLSACTKARELEIRSNQLSSTDISAIQGCQELYFLQLSGPVANDEAISSLFTRRTCDGGPPPTYPELQYFSAFPDPQESNKLTIRSAFSIRDSAPEIENIGLCTNSITDFEFIGASLLFYPTVVSPHHWDERIALLRDLAIARTATLLPSFVFLQI</sequence>
<dbReference type="SUPFAM" id="SSF52047">
    <property type="entry name" value="RNI-like"/>
    <property type="match status" value="1"/>
</dbReference>
<dbReference type="KEGG" id="pbs:Plabr_0760"/>
<evidence type="ECO:0000313" key="3">
    <source>
        <dbReference type="Proteomes" id="UP000006860"/>
    </source>
</evidence>
<dbReference type="HOGENOM" id="CLU_739412_0_0_0"/>
<reference evidence="3" key="1">
    <citation type="submission" date="2011-02" db="EMBL/GenBank/DDBJ databases">
        <title>The complete genome of Planctomyces brasiliensis DSM 5305.</title>
        <authorList>
            <person name="Lucas S."/>
            <person name="Copeland A."/>
            <person name="Lapidus A."/>
            <person name="Bruce D."/>
            <person name="Goodwin L."/>
            <person name="Pitluck S."/>
            <person name="Kyrpides N."/>
            <person name="Mavromatis K."/>
            <person name="Pagani I."/>
            <person name="Ivanova N."/>
            <person name="Ovchinnikova G."/>
            <person name="Lu M."/>
            <person name="Detter J.C."/>
            <person name="Han C."/>
            <person name="Land M."/>
            <person name="Hauser L."/>
            <person name="Markowitz V."/>
            <person name="Cheng J.-F."/>
            <person name="Hugenholtz P."/>
            <person name="Woyke T."/>
            <person name="Wu D."/>
            <person name="Tindall B."/>
            <person name="Pomrenke H.G."/>
            <person name="Brambilla E."/>
            <person name="Klenk H.-P."/>
            <person name="Eisen J.A."/>
        </authorList>
    </citation>
    <scope>NUCLEOTIDE SEQUENCE [LARGE SCALE GENOMIC DNA]</scope>
    <source>
        <strain evidence="3">ATCC 49424 / DSM 5305 / JCM 21570 / NBRC 103401 / IFAM 1448</strain>
    </source>
</reference>
<keyword evidence="1" id="KW-1133">Transmembrane helix</keyword>
<keyword evidence="1" id="KW-0472">Membrane</keyword>
<evidence type="ECO:0000313" key="2">
    <source>
        <dbReference type="EMBL" id="ADY58385.1"/>
    </source>
</evidence>
<proteinExistence type="predicted"/>
<dbReference type="RefSeq" id="WP_013627125.1">
    <property type="nucleotide sequence ID" value="NC_015174.1"/>
</dbReference>
<feature type="transmembrane region" description="Helical" evidence="1">
    <location>
        <begin position="12"/>
        <end position="32"/>
    </location>
</feature>
<dbReference type="Proteomes" id="UP000006860">
    <property type="component" value="Chromosome"/>
</dbReference>
<dbReference type="EMBL" id="CP002546">
    <property type="protein sequence ID" value="ADY58385.1"/>
    <property type="molecule type" value="Genomic_DNA"/>
</dbReference>
<organism evidence="2 3">
    <name type="scientific">Rubinisphaera brasiliensis (strain ATCC 49424 / DSM 5305 / JCM 21570 / IAM 15109 / NBRC 103401 / IFAM 1448)</name>
    <name type="common">Planctomyces brasiliensis</name>
    <dbReference type="NCBI Taxonomy" id="756272"/>
    <lineage>
        <taxon>Bacteria</taxon>
        <taxon>Pseudomonadati</taxon>
        <taxon>Planctomycetota</taxon>
        <taxon>Planctomycetia</taxon>
        <taxon>Planctomycetales</taxon>
        <taxon>Planctomycetaceae</taxon>
        <taxon>Rubinisphaera</taxon>
    </lineage>
</organism>
<dbReference type="AlphaFoldDB" id="F0SGV0"/>
<name>F0SGV0_RUBBR</name>
<gene>
    <name evidence="2" type="ordered locus">Plabr_0760</name>
</gene>
<evidence type="ECO:0000256" key="1">
    <source>
        <dbReference type="SAM" id="Phobius"/>
    </source>
</evidence>